<organism evidence="1 2">
    <name type="scientific">Hibiscus sabdariffa</name>
    <name type="common">roselle</name>
    <dbReference type="NCBI Taxonomy" id="183260"/>
    <lineage>
        <taxon>Eukaryota</taxon>
        <taxon>Viridiplantae</taxon>
        <taxon>Streptophyta</taxon>
        <taxon>Embryophyta</taxon>
        <taxon>Tracheophyta</taxon>
        <taxon>Spermatophyta</taxon>
        <taxon>Magnoliopsida</taxon>
        <taxon>eudicotyledons</taxon>
        <taxon>Gunneridae</taxon>
        <taxon>Pentapetalae</taxon>
        <taxon>rosids</taxon>
        <taxon>malvids</taxon>
        <taxon>Malvales</taxon>
        <taxon>Malvaceae</taxon>
        <taxon>Malvoideae</taxon>
        <taxon>Hibiscus</taxon>
    </lineage>
</organism>
<evidence type="ECO:0000313" key="2">
    <source>
        <dbReference type="Proteomes" id="UP001396334"/>
    </source>
</evidence>
<evidence type="ECO:0000313" key="1">
    <source>
        <dbReference type="EMBL" id="KAK8996426.1"/>
    </source>
</evidence>
<sequence length="93" mass="10593">MVDAKGEWRWELLQHRLPTSILLRLAAIKRPMSFFPADSIGWRLRSDGRFSVTTAYQVARSNNSVADWLAKFASDTNFDVIFFESPPDGLVFG</sequence>
<comment type="caution">
    <text evidence="1">The sequence shown here is derived from an EMBL/GenBank/DDBJ whole genome shotgun (WGS) entry which is preliminary data.</text>
</comment>
<dbReference type="Proteomes" id="UP001396334">
    <property type="component" value="Unassembled WGS sequence"/>
</dbReference>
<evidence type="ECO:0008006" key="3">
    <source>
        <dbReference type="Google" id="ProtNLM"/>
    </source>
</evidence>
<protein>
    <recommendedName>
        <fullName evidence="3">RNase H type-1 domain-containing protein</fullName>
    </recommendedName>
</protein>
<dbReference type="EMBL" id="JBBPBN010000044">
    <property type="protein sequence ID" value="KAK8996426.1"/>
    <property type="molecule type" value="Genomic_DNA"/>
</dbReference>
<name>A0ABR2Q6X6_9ROSI</name>
<keyword evidence="2" id="KW-1185">Reference proteome</keyword>
<gene>
    <name evidence="1" type="ORF">V6N11_081703</name>
</gene>
<reference evidence="1 2" key="1">
    <citation type="journal article" date="2024" name="G3 (Bethesda)">
        <title>Genome assembly of Hibiscus sabdariffa L. provides insights into metabolisms of medicinal natural products.</title>
        <authorList>
            <person name="Kim T."/>
        </authorList>
    </citation>
    <scope>NUCLEOTIDE SEQUENCE [LARGE SCALE GENOMIC DNA]</scope>
    <source>
        <strain evidence="1">TK-2024</strain>
        <tissue evidence="1">Old leaves</tissue>
    </source>
</reference>
<accession>A0ABR2Q6X6</accession>
<proteinExistence type="predicted"/>